<feature type="domain" description="Pectinesterase inhibitor" evidence="5">
    <location>
        <begin position="86"/>
        <end position="230"/>
    </location>
</feature>
<dbReference type="Pfam" id="PF04043">
    <property type="entry name" value="PMEI"/>
    <property type="match status" value="1"/>
</dbReference>
<dbReference type="InterPro" id="IPR035513">
    <property type="entry name" value="Invertase/methylesterase_inhib"/>
</dbReference>
<gene>
    <name evidence="6" type="ORF">ACJRO7_030306</name>
</gene>
<feature type="chain" id="PRO_5044773240" description="Pectinesterase inhibitor domain-containing protein" evidence="4">
    <location>
        <begin position="19"/>
        <end position="236"/>
    </location>
</feature>
<dbReference type="Proteomes" id="UP001634007">
    <property type="component" value="Unassembled WGS sequence"/>
</dbReference>
<evidence type="ECO:0000259" key="5">
    <source>
        <dbReference type="SMART" id="SM00856"/>
    </source>
</evidence>
<dbReference type="CDD" id="cd15800">
    <property type="entry name" value="PMEI-like_2"/>
    <property type="match status" value="1"/>
</dbReference>
<dbReference type="EMBL" id="JBJKBG010000008">
    <property type="protein sequence ID" value="KAL3725276.1"/>
    <property type="molecule type" value="Genomic_DNA"/>
</dbReference>
<organism evidence="6 7">
    <name type="scientific">Eucalyptus globulus</name>
    <name type="common">Tasmanian blue gum</name>
    <dbReference type="NCBI Taxonomy" id="34317"/>
    <lineage>
        <taxon>Eukaryota</taxon>
        <taxon>Viridiplantae</taxon>
        <taxon>Streptophyta</taxon>
        <taxon>Embryophyta</taxon>
        <taxon>Tracheophyta</taxon>
        <taxon>Spermatophyta</taxon>
        <taxon>Magnoliopsida</taxon>
        <taxon>eudicotyledons</taxon>
        <taxon>Gunneridae</taxon>
        <taxon>Pentapetalae</taxon>
        <taxon>rosids</taxon>
        <taxon>malvids</taxon>
        <taxon>Myrtales</taxon>
        <taxon>Myrtaceae</taxon>
        <taxon>Myrtoideae</taxon>
        <taxon>Eucalypteae</taxon>
        <taxon>Eucalyptus</taxon>
    </lineage>
</organism>
<dbReference type="PANTHER" id="PTHR36710:SF21">
    <property type="entry name" value="PECTINESTERASE INHIBITOR DOMAIN-CONTAINING PROTEIN"/>
    <property type="match status" value="1"/>
</dbReference>
<comment type="similarity">
    <text evidence="3">Belongs to the PMEI family.</text>
</comment>
<name>A0ABD3JM12_EUCGL</name>
<keyword evidence="7" id="KW-1185">Reference proteome</keyword>
<keyword evidence="1 4" id="KW-0732">Signal</keyword>
<comment type="caution">
    <text evidence="6">The sequence shown here is derived from an EMBL/GenBank/DDBJ whole genome shotgun (WGS) entry which is preliminary data.</text>
</comment>
<evidence type="ECO:0000313" key="7">
    <source>
        <dbReference type="Proteomes" id="UP001634007"/>
    </source>
</evidence>
<dbReference type="InterPro" id="IPR052421">
    <property type="entry name" value="PCW_Enzyme_Inhibitor"/>
</dbReference>
<evidence type="ECO:0000256" key="2">
    <source>
        <dbReference type="ARBA" id="ARBA00023157"/>
    </source>
</evidence>
<dbReference type="Gene3D" id="1.20.140.40">
    <property type="entry name" value="Invertase/pectin methylesterase inhibitor family protein"/>
    <property type="match status" value="1"/>
</dbReference>
<accession>A0ABD3JM12</accession>
<keyword evidence="2" id="KW-1015">Disulfide bond</keyword>
<evidence type="ECO:0000256" key="1">
    <source>
        <dbReference type="ARBA" id="ARBA00022729"/>
    </source>
</evidence>
<proteinExistence type="inferred from homology"/>
<dbReference type="PANTHER" id="PTHR36710">
    <property type="entry name" value="PECTINESTERASE INHIBITOR-LIKE"/>
    <property type="match status" value="1"/>
</dbReference>
<dbReference type="FunFam" id="1.20.140.40:FF:000003">
    <property type="entry name" value="Invertase/pectin methylesterase inhibitor family protein"/>
    <property type="match status" value="1"/>
</dbReference>
<sequence length="236" mass="24186">MATLKAHALFLLVATTSALLLSSAVDAICVSRKPQSLESASLKTLPQTPASFKRPPSGPLASLSASFKKPLSNALASLSASKAAVVVDHMVADICHLTDYPDICISSVGAHLKGPADVLSLLAAEIEACTEKMKSAAAEVTKLAADPSASPATKMALSACDENYSSALDSLSSAQEAIAAHDAGTLNSELSAVITFVTTCDDSFAEMTMNSPLEGTGRILQKLGSNCLAIAARAHL</sequence>
<evidence type="ECO:0000256" key="3">
    <source>
        <dbReference type="ARBA" id="ARBA00038471"/>
    </source>
</evidence>
<dbReference type="SMART" id="SM00856">
    <property type="entry name" value="PMEI"/>
    <property type="match status" value="1"/>
</dbReference>
<dbReference type="NCBIfam" id="TIGR01614">
    <property type="entry name" value="PME_inhib"/>
    <property type="match status" value="1"/>
</dbReference>
<feature type="signal peptide" evidence="4">
    <location>
        <begin position="1"/>
        <end position="18"/>
    </location>
</feature>
<dbReference type="SUPFAM" id="SSF101148">
    <property type="entry name" value="Plant invertase/pectin methylesterase inhibitor"/>
    <property type="match status" value="1"/>
</dbReference>
<reference evidence="6 7" key="1">
    <citation type="submission" date="2024-11" db="EMBL/GenBank/DDBJ databases">
        <title>Chromosome-level genome assembly of Eucalyptus globulus Labill. provides insights into its genome evolution.</title>
        <authorList>
            <person name="Li X."/>
        </authorList>
    </citation>
    <scope>NUCLEOTIDE SEQUENCE [LARGE SCALE GENOMIC DNA]</scope>
    <source>
        <strain evidence="6">CL2024</strain>
        <tissue evidence="6">Fresh tender leaves</tissue>
    </source>
</reference>
<dbReference type="InterPro" id="IPR006501">
    <property type="entry name" value="Pectinesterase_inhib_dom"/>
</dbReference>
<evidence type="ECO:0000256" key="4">
    <source>
        <dbReference type="SAM" id="SignalP"/>
    </source>
</evidence>
<dbReference type="AlphaFoldDB" id="A0ABD3JM12"/>
<protein>
    <recommendedName>
        <fullName evidence="5">Pectinesterase inhibitor domain-containing protein</fullName>
    </recommendedName>
</protein>
<evidence type="ECO:0000313" key="6">
    <source>
        <dbReference type="EMBL" id="KAL3725276.1"/>
    </source>
</evidence>